<organism evidence="2 3">
    <name type="scientific">Desmophyllum pertusum</name>
    <dbReference type="NCBI Taxonomy" id="174260"/>
    <lineage>
        <taxon>Eukaryota</taxon>
        <taxon>Metazoa</taxon>
        <taxon>Cnidaria</taxon>
        <taxon>Anthozoa</taxon>
        <taxon>Hexacorallia</taxon>
        <taxon>Scleractinia</taxon>
        <taxon>Caryophylliina</taxon>
        <taxon>Caryophylliidae</taxon>
        <taxon>Desmophyllum</taxon>
    </lineage>
</organism>
<dbReference type="InterPro" id="IPR036397">
    <property type="entry name" value="RNaseH_sf"/>
</dbReference>
<accession>A0A9X0CVW1</accession>
<dbReference type="GO" id="GO:0015074">
    <property type="term" value="P:DNA integration"/>
    <property type="evidence" value="ECO:0007669"/>
    <property type="project" value="InterPro"/>
</dbReference>
<evidence type="ECO:0000313" key="3">
    <source>
        <dbReference type="Proteomes" id="UP001163046"/>
    </source>
</evidence>
<proteinExistence type="predicted"/>
<dbReference type="Pfam" id="PF24764">
    <property type="entry name" value="rva_4"/>
    <property type="match status" value="1"/>
</dbReference>
<dbReference type="AlphaFoldDB" id="A0A9X0CVW1"/>
<dbReference type="Proteomes" id="UP001163046">
    <property type="component" value="Unassembled WGS sequence"/>
</dbReference>
<dbReference type="EMBL" id="MU826377">
    <property type="protein sequence ID" value="KAJ7377520.1"/>
    <property type="molecule type" value="Genomic_DNA"/>
</dbReference>
<dbReference type="InterPro" id="IPR058913">
    <property type="entry name" value="Integrase_dom_put"/>
</dbReference>
<keyword evidence="3" id="KW-1185">Reference proteome</keyword>
<dbReference type="OrthoDB" id="5975479at2759"/>
<name>A0A9X0CVW1_9CNID</name>
<dbReference type="PANTHER" id="PTHR46791">
    <property type="entry name" value="EXPRESSED PROTEIN"/>
    <property type="match status" value="1"/>
</dbReference>
<dbReference type="Gene3D" id="3.30.420.10">
    <property type="entry name" value="Ribonuclease H-like superfamily/Ribonuclease H"/>
    <property type="match status" value="1"/>
</dbReference>
<dbReference type="InterPro" id="IPR001584">
    <property type="entry name" value="Integrase_cat-core"/>
</dbReference>
<reference evidence="2" key="1">
    <citation type="submission" date="2023-01" db="EMBL/GenBank/DDBJ databases">
        <title>Genome assembly of the deep-sea coral Lophelia pertusa.</title>
        <authorList>
            <person name="Herrera S."/>
            <person name="Cordes E."/>
        </authorList>
    </citation>
    <scope>NUCLEOTIDE SEQUENCE</scope>
    <source>
        <strain evidence="2">USNM1676648</strain>
        <tissue evidence="2">Polyp</tissue>
    </source>
</reference>
<protein>
    <recommendedName>
        <fullName evidence="1">Integrase catalytic domain-containing protein</fullName>
    </recommendedName>
</protein>
<dbReference type="GO" id="GO:0003676">
    <property type="term" value="F:nucleic acid binding"/>
    <property type="evidence" value="ECO:0007669"/>
    <property type="project" value="InterPro"/>
</dbReference>
<feature type="domain" description="Integrase catalytic" evidence="1">
    <location>
        <begin position="1"/>
        <end position="176"/>
    </location>
</feature>
<dbReference type="InterPro" id="IPR012337">
    <property type="entry name" value="RNaseH-like_sf"/>
</dbReference>
<gene>
    <name evidence="2" type="ORF">OS493_028503</name>
</gene>
<comment type="caution">
    <text evidence="2">The sequence shown here is derived from an EMBL/GenBank/DDBJ whole genome shotgun (WGS) entry which is preliminary data.</text>
</comment>
<evidence type="ECO:0000313" key="2">
    <source>
        <dbReference type="EMBL" id="KAJ7377520.1"/>
    </source>
</evidence>
<dbReference type="SUPFAM" id="SSF53098">
    <property type="entry name" value="Ribonuclease H-like"/>
    <property type="match status" value="1"/>
</dbReference>
<dbReference type="PANTHER" id="PTHR46791:SF5">
    <property type="entry name" value="CLR5 DOMAIN-CONTAINING PROTEIN-RELATED"/>
    <property type="match status" value="1"/>
</dbReference>
<dbReference type="PROSITE" id="PS50994">
    <property type="entry name" value="INTEGRASE"/>
    <property type="match status" value="1"/>
</dbReference>
<evidence type="ECO:0000259" key="1">
    <source>
        <dbReference type="PROSITE" id="PS50994"/>
    </source>
</evidence>
<sequence>MLHIDGDHKLIQPYRFVIHGGIDGFSRLVVFLHASTNNRAGTVLHLFMGAIQMYHLPSRVRSDRGLENIDVGRFMIEARGQNRGSIITGNSVHNQRIERLWREVNRVVVSRFLNIFLYLEQCGVLDPESESHLYCLHLVYLPLINTALRALNSAWNDHPVSTESNYSPRQLWLQGMLQSRNSDYVAVRDIIDNGSVDMDEFGIEEEGPVSCFR</sequence>